<feature type="transmembrane region" description="Helical" evidence="1">
    <location>
        <begin position="9"/>
        <end position="27"/>
    </location>
</feature>
<dbReference type="RefSeq" id="WP_035888714.1">
    <property type="nucleotide sequence ID" value="NZ_JNCF01000015.1"/>
</dbReference>
<dbReference type="AlphaFoldDB" id="A0A0A2SVT4"/>
<keyword evidence="1" id="KW-0812">Transmembrane</keyword>
<feature type="domain" description="EamA" evidence="2">
    <location>
        <begin position="150"/>
        <end position="283"/>
    </location>
</feature>
<sequence>MSSQEQQGSFYAILSGFLYGFIGYFGISAINGDLSASNMLFWRFFISSILILIFLISQLNRIKDSYKSMLVAFLSGAFYYGISTLLYFYGSLYIGSGLSMVIFFTYPVMIMLLNFFFYGQTIPKVYYLAIAIILMGMALLIDLEEVAFDLWGIFLGLTSAFFYACYIVASKNNKISPNLSTLMVCLGCMATSFIVASLEHSFKIPLSLPVWLNLFGIAIIATVIPILLMLYSLKYISSEKASILSVLEPVFVVVFGVLLLGEVLKPWHALGIAFILAGALITLFSHKINLNQLRQQLLKLRRDY</sequence>
<feature type="transmembrane region" description="Helical" evidence="1">
    <location>
        <begin position="181"/>
        <end position="198"/>
    </location>
</feature>
<dbReference type="OrthoDB" id="5652448at2"/>
<feature type="transmembrane region" description="Helical" evidence="1">
    <location>
        <begin position="39"/>
        <end position="57"/>
    </location>
</feature>
<feature type="domain" description="EamA" evidence="2">
    <location>
        <begin position="8"/>
        <end position="140"/>
    </location>
</feature>
<feature type="transmembrane region" description="Helical" evidence="1">
    <location>
        <begin position="267"/>
        <end position="285"/>
    </location>
</feature>
<dbReference type="SUPFAM" id="SSF103481">
    <property type="entry name" value="Multidrug resistance efflux transporter EmrE"/>
    <property type="match status" value="2"/>
</dbReference>
<evidence type="ECO:0000259" key="2">
    <source>
        <dbReference type="Pfam" id="PF00892"/>
    </source>
</evidence>
<organism evidence="3 4">
    <name type="scientific">Legionella norrlandica</name>
    <dbReference type="NCBI Taxonomy" id="1498499"/>
    <lineage>
        <taxon>Bacteria</taxon>
        <taxon>Pseudomonadati</taxon>
        <taxon>Pseudomonadota</taxon>
        <taxon>Gammaproteobacteria</taxon>
        <taxon>Legionellales</taxon>
        <taxon>Legionellaceae</taxon>
        <taxon>Legionella</taxon>
    </lineage>
</organism>
<gene>
    <name evidence="3" type="ORF">EP47_12225</name>
</gene>
<evidence type="ECO:0000313" key="3">
    <source>
        <dbReference type="EMBL" id="KGP63539.1"/>
    </source>
</evidence>
<dbReference type="InterPro" id="IPR000620">
    <property type="entry name" value="EamA_dom"/>
</dbReference>
<evidence type="ECO:0000256" key="1">
    <source>
        <dbReference type="SAM" id="Phobius"/>
    </source>
</evidence>
<protein>
    <submittedName>
        <fullName evidence="3">Membrane protein</fullName>
    </submittedName>
</protein>
<feature type="transmembrane region" description="Helical" evidence="1">
    <location>
        <begin position="96"/>
        <end position="118"/>
    </location>
</feature>
<dbReference type="STRING" id="1498499.EP47_12225"/>
<feature type="transmembrane region" description="Helical" evidence="1">
    <location>
        <begin position="243"/>
        <end position="261"/>
    </location>
</feature>
<dbReference type="Gene3D" id="1.10.3730.20">
    <property type="match status" value="1"/>
</dbReference>
<proteinExistence type="predicted"/>
<evidence type="ECO:0000313" key="4">
    <source>
        <dbReference type="Proteomes" id="UP000054422"/>
    </source>
</evidence>
<reference evidence="3 4" key="1">
    <citation type="submission" date="2014-05" db="EMBL/GenBank/DDBJ databases">
        <authorList>
            <person name="Rizzardi K."/>
            <person name="Winiecka-Krusnell J."/>
            <person name="Ramliden M."/>
            <person name="Alm E."/>
            <person name="Andersson S."/>
            <person name="Byfors S."/>
        </authorList>
    </citation>
    <scope>NUCLEOTIDE SEQUENCE [LARGE SCALE GENOMIC DNA]</scope>
    <source>
        <strain evidence="3 4">LEGN</strain>
    </source>
</reference>
<feature type="transmembrane region" description="Helical" evidence="1">
    <location>
        <begin position="69"/>
        <end position="90"/>
    </location>
</feature>
<name>A0A0A2SVT4_9GAMM</name>
<dbReference type="Proteomes" id="UP000054422">
    <property type="component" value="Unassembled WGS sequence"/>
</dbReference>
<keyword evidence="1" id="KW-0472">Membrane</keyword>
<dbReference type="Pfam" id="PF00892">
    <property type="entry name" value="EamA"/>
    <property type="match status" value="2"/>
</dbReference>
<keyword evidence="1" id="KW-1133">Transmembrane helix</keyword>
<dbReference type="GO" id="GO:0016020">
    <property type="term" value="C:membrane"/>
    <property type="evidence" value="ECO:0007669"/>
    <property type="project" value="InterPro"/>
</dbReference>
<feature type="transmembrane region" description="Helical" evidence="1">
    <location>
        <begin position="210"/>
        <end position="231"/>
    </location>
</feature>
<keyword evidence="4" id="KW-1185">Reference proteome</keyword>
<dbReference type="PANTHER" id="PTHR22911">
    <property type="entry name" value="ACYL-MALONYL CONDENSING ENZYME-RELATED"/>
    <property type="match status" value="1"/>
</dbReference>
<feature type="transmembrane region" description="Helical" evidence="1">
    <location>
        <begin position="150"/>
        <end position="169"/>
    </location>
</feature>
<dbReference type="InterPro" id="IPR037185">
    <property type="entry name" value="EmrE-like"/>
</dbReference>
<accession>A0A0A2SVT4</accession>
<comment type="caution">
    <text evidence="3">The sequence shown here is derived from an EMBL/GenBank/DDBJ whole genome shotgun (WGS) entry which is preliminary data.</text>
</comment>
<feature type="transmembrane region" description="Helical" evidence="1">
    <location>
        <begin position="125"/>
        <end position="144"/>
    </location>
</feature>
<dbReference type="EMBL" id="JNCF01000015">
    <property type="protein sequence ID" value="KGP63539.1"/>
    <property type="molecule type" value="Genomic_DNA"/>
</dbReference>